<dbReference type="RefSeq" id="XP_064659809.1">
    <property type="nucleotide sequence ID" value="XM_064802448.1"/>
</dbReference>
<evidence type="ECO:0000313" key="2">
    <source>
        <dbReference type="Proteomes" id="UP001337655"/>
    </source>
</evidence>
<dbReference type="EMBL" id="JAVRRT010000007">
    <property type="protein sequence ID" value="KAK5170611.1"/>
    <property type="molecule type" value="Genomic_DNA"/>
</dbReference>
<reference evidence="1 2" key="1">
    <citation type="submission" date="2023-08" db="EMBL/GenBank/DDBJ databases">
        <title>Black Yeasts Isolated from many extreme environments.</title>
        <authorList>
            <person name="Coleine C."/>
            <person name="Stajich J.E."/>
            <person name="Selbmann L."/>
        </authorList>
    </citation>
    <scope>NUCLEOTIDE SEQUENCE [LARGE SCALE GENOMIC DNA]</scope>
    <source>
        <strain evidence="1 2">CCFEE 5935</strain>
    </source>
</reference>
<dbReference type="GeneID" id="89926544"/>
<evidence type="ECO:0000313" key="1">
    <source>
        <dbReference type="EMBL" id="KAK5170611.1"/>
    </source>
</evidence>
<organism evidence="1 2">
    <name type="scientific">Saxophila tyrrhenica</name>
    <dbReference type="NCBI Taxonomy" id="1690608"/>
    <lineage>
        <taxon>Eukaryota</taxon>
        <taxon>Fungi</taxon>
        <taxon>Dikarya</taxon>
        <taxon>Ascomycota</taxon>
        <taxon>Pezizomycotina</taxon>
        <taxon>Dothideomycetes</taxon>
        <taxon>Dothideomycetidae</taxon>
        <taxon>Mycosphaerellales</taxon>
        <taxon>Extremaceae</taxon>
        <taxon>Saxophila</taxon>
    </lineage>
</organism>
<sequence>MAYPTVQAFVHYGSWDDETRSHPAMKWMEDYTKSVVDSKAWQTDTSPLEHHTPDFHLQRSNGTITQGAEAAWSALAEIYGPFAAHKHDPEFLLTFDVEDGWRMIGVANVFFKFAGSDGGAITDPQGEKWDGVSPAAFSFRYVKEGEGIKLKETKIFSDPSPALKLMLQDGALDGEHLVGMLKGA</sequence>
<proteinExistence type="predicted"/>
<comment type="caution">
    <text evidence="1">The sequence shown here is derived from an EMBL/GenBank/DDBJ whole genome shotgun (WGS) entry which is preliminary data.</text>
</comment>
<protein>
    <submittedName>
        <fullName evidence="1">Uncharacterized protein</fullName>
    </submittedName>
</protein>
<gene>
    <name evidence="1" type="ORF">LTR77_005200</name>
</gene>
<keyword evidence="2" id="KW-1185">Reference proteome</keyword>
<dbReference type="Proteomes" id="UP001337655">
    <property type="component" value="Unassembled WGS sequence"/>
</dbReference>
<name>A0AAV9PC70_9PEZI</name>
<dbReference type="AlphaFoldDB" id="A0AAV9PC70"/>
<accession>A0AAV9PC70</accession>